<dbReference type="InterPro" id="IPR001680">
    <property type="entry name" value="WD40_rpt"/>
</dbReference>
<feature type="compositionally biased region" description="Polar residues" evidence="6">
    <location>
        <begin position="574"/>
        <end position="583"/>
    </location>
</feature>
<keyword evidence="2 5" id="KW-0853">WD repeat</keyword>
<dbReference type="AlphaFoldDB" id="A0A1E1LXA3"/>
<dbReference type="SMART" id="SM00320">
    <property type="entry name" value="WD40"/>
    <property type="match status" value="5"/>
</dbReference>
<dbReference type="Proteomes" id="UP000177625">
    <property type="component" value="Unassembled WGS sequence"/>
</dbReference>
<evidence type="ECO:0000313" key="7">
    <source>
        <dbReference type="EMBL" id="CZT41498.1"/>
    </source>
</evidence>
<dbReference type="Pfam" id="PF00400">
    <property type="entry name" value="WD40"/>
    <property type="match status" value="3"/>
</dbReference>
<evidence type="ECO:0000313" key="8">
    <source>
        <dbReference type="Proteomes" id="UP000177625"/>
    </source>
</evidence>
<dbReference type="GO" id="GO:0006357">
    <property type="term" value="P:regulation of transcription by RNA polymerase II"/>
    <property type="evidence" value="ECO:0007669"/>
    <property type="project" value="TreeGrafter"/>
</dbReference>
<gene>
    <name evidence="7" type="ORF">RSE6_01241</name>
</gene>
<dbReference type="GO" id="GO:0003714">
    <property type="term" value="F:transcription corepressor activity"/>
    <property type="evidence" value="ECO:0007669"/>
    <property type="project" value="InterPro"/>
</dbReference>
<feature type="region of interest" description="Disordered" evidence="6">
    <location>
        <begin position="92"/>
        <end position="112"/>
    </location>
</feature>
<dbReference type="Pfam" id="PF08513">
    <property type="entry name" value="LisH"/>
    <property type="match status" value="1"/>
</dbReference>
<keyword evidence="8" id="KW-1185">Reference proteome</keyword>
<name>A0A1E1LXA3_RHYSE</name>
<dbReference type="GO" id="GO:0034967">
    <property type="term" value="C:Set3 complex"/>
    <property type="evidence" value="ECO:0007669"/>
    <property type="project" value="TreeGrafter"/>
</dbReference>
<dbReference type="InterPro" id="IPR015943">
    <property type="entry name" value="WD40/YVTN_repeat-like_dom_sf"/>
</dbReference>
<dbReference type="EMBL" id="FJVC01000036">
    <property type="protein sequence ID" value="CZT41498.1"/>
    <property type="molecule type" value="Genomic_DNA"/>
</dbReference>
<feature type="compositionally biased region" description="Polar residues" evidence="6">
    <location>
        <begin position="253"/>
        <end position="271"/>
    </location>
</feature>
<dbReference type="PROSITE" id="PS00678">
    <property type="entry name" value="WD_REPEATS_1"/>
    <property type="match status" value="1"/>
</dbReference>
<keyword evidence="4" id="KW-0539">Nucleus</keyword>
<dbReference type="Gene3D" id="2.130.10.10">
    <property type="entry name" value="YVTN repeat-like/Quinoprotein amine dehydrogenase"/>
    <property type="match status" value="1"/>
</dbReference>
<accession>A0A1E1LXA3</accession>
<evidence type="ECO:0000256" key="3">
    <source>
        <dbReference type="ARBA" id="ARBA00022737"/>
    </source>
</evidence>
<evidence type="ECO:0000256" key="2">
    <source>
        <dbReference type="ARBA" id="ARBA00022574"/>
    </source>
</evidence>
<dbReference type="PROSITE" id="PS50896">
    <property type="entry name" value="LISH"/>
    <property type="match status" value="1"/>
</dbReference>
<feature type="region of interest" description="Disordered" evidence="6">
    <location>
        <begin position="126"/>
        <end position="190"/>
    </location>
</feature>
<sequence>MSKEALDSDKINYLIWRYLVESDYKETAVRLQQEWNIQDPQQLPFAPHVTINTLVAVLNRGLLYNVQERDPTHLQEPPRGVSVPAPASSFGFFGPLMHASPPPAEAEEEHENLRKRQIDIDIDIDQPQPQHQNQPGPPIKKPRLSNGNVTANGYENEFESTPMDVDEDQNGDENAYPSPEQALSPPPATIGPEQGTQVEKVNELAGETIFLELSKDPSFKNVVLLQCEFNPRDPSILAAAGTDALARMWTLSRISPSPTPDSASRSESPGKTTAIYAPHHNLLDDGASPSTTVTGLAWSSNGAVIAVSSEPIEDGTARIEFWHSDGQHFASFNGFDSPVVCLRWNPLNTVCLGLSAHEDSRQDTKSTVISIMQPALEQAIKYHIPNHSLHDQPLEATWTGDGEFFVCGGDLLQEFVCADGTITPGRKFEVADGEILSKISYDPRSRLLATASESGTISIRDPSGQCKSFNAHQGLITSLTWQPLQTPEGLADYTERYLASAGEDGAISLWNVLSTDTTSKSSMTVGSAVVALAFSPDGAFIAGGANDKILIWKSDDPTAPRAVWTRGDELGWRTPQSHNSGSDEQPEDQFSLCWDAEGRKLAYGVNSRLAVINFHDDHNY</sequence>
<keyword evidence="3" id="KW-0677">Repeat</keyword>
<evidence type="ECO:0000256" key="1">
    <source>
        <dbReference type="ARBA" id="ARBA00004123"/>
    </source>
</evidence>
<evidence type="ECO:0000256" key="4">
    <source>
        <dbReference type="ARBA" id="ARBA00023242"/>
    </source>
</evidence>
<dbReference type="SMART" id="SM00667">
    <property type="entry name" value="LisH"/>
    <property type="match status" value="1"/>
</dbReference>
<reference evidence="8" key="1">
    <citation type="submission" date="2016-03" db="EMBL/GenBank/DDBJ databases">
        <authorList>
            <person name="Guldener U."/>
        </authorList>
    </citation>
    <scope>NUCLEOTIDE SEQUENCE [LARGE SCALE GENOMIC DNA]</scope>
</reference>
<dbReference type="PANTHER" id="PTHR22846">
    <property type="entry name" value="WD40 REPEAT PROTEIN"/>
    <property type="match status" value="1"/>
</dbReference>
<evidence type="ECO:0000256" key="5">
    <source>
        <dbReference type="PROSITE-ProRule" id="PRU00221"/>
    </source>
</evidence>
<organism evidence="7 8">
    <name type="scientific">Rhynchosporium secalis</name>
    <name type="common">Barley scald fungus</name>
    <dbReference type="NCBI Taxonomy" id="38038"/>
    <lineage>
        <taxon>Eukaryota</taxon>
        <taxon>Fungi</taxon>
        <taxon>Dikarya</taxon>
        <taxon>Ascomycota</taxon>
        <taxon>Pezizomycotina</taxon>
        <taxon>Leotiomycetes</taxon>
        <taxon>Helotiales</taxon>
        <taxon>Ploettnerulaceae</taxon>
        <taxon>Rhynchosporium</taxon>
    </lineage>
</organism>
<protein>
    <submittedName>
        <fullName evidence="7">Related to nuclear receptor co-repressor/HDAC3 complex subunit TBLR1</fullName>
    </submittedName>
</protein>
<dbReference type="InterPro" id="IPR036322">
    <property type="entry name" value="WD40_repeat_dom_sf"/>
</dbReference>
<dbReference type="PROSITE" id="PS50082">
    <property type="entry name" value="WD_REPEATS_2"/>
    <property type="match status" value="1"/>
</dbReference>
<dbReference type="SUPFAM" id="SSF50978">
    <property type="entry name" value="WD40 repeat-like"/>
    <property type="match status" value="1"/>
</dbReference>
<feature type="repeat" description="WD" evidence="5">
    <location>
        <begin position="469"/>
        <end position="520"/>
    </location>
</feature>
<feature type="region of interest" description="Disordered" evidence="6">
    <location>
        <begin position="253"/>
        <end position="273"/>
    </location>
</feature>
<keyword evidence="7" id="KW-0675">Receptor</keyword>
<dbReference type="InterPro" id="IPR006594">
    <property type="entry name" value="LisH"/>
</dbReference>
<proteinExistence type="predicted"/>
<evidence type="ECO:0000256" key="6">
    <source>
        <dbReference type="SAM" id="MobiDB-lite"/>
    </source>
</evidence>
<dbReference type="PANTHER" id="PTHR22846:SF2">
    <property type="entry name" value="F-BOX-LIKE_WD REPEAT-CONTAINING PROTEIN EBI"/>
    <property type="match status" value="1"/>
</dbReference>
<dbReference type="Gene3D" id="1.20.960.30">
    <property type="match status" value="1"/>
</dbReference>
<dbReference type="InterPro" id="IPR045183">
    <property type="entry name" value="Ebi-like"/>
</dbReference>
<comment type="subcellular location">
    <subcellularLocation>
        <location evidence="1">Nucleus</location>
    </subcellularLocation>
</comment>
<dbReference type="InterPro" id="IPR019775">
    <property type="entry name" value="WD40_repeat_CS"/>
</dbReference>
<feature type="region of interest" description="Disordered" evidence="6">
    <location>
        <begin position="568"/>
        <end position="588"/>
    </location>
</feature>